<evidence type="ECO:0000256" key="6">
    <source>
        <dbReference type="RuleBase" id="RU004296"/>
    </source>
</evidence>
<dbReference type="Gene3D" id="2.40.10.10">
    <property type="entry name" value="Trypsin-like serine proteases"/>
    <property type="match status" value="2"/>
</dbReference>
<dbReference type="Proteomes" id="UP000443582">
    <property type="component" value="Unassembled WGS sequence"/>
</dbReference>
<dbReference type="GO" id="GO:0008233">
    <property type="term" value="F:peptidase activity"/>
    <property type="evidence" value="ECO:0007669"/>
    <property type="project" value="UniProtKB-KW"/>
</dbReference>
<dbReference type="SUPFAM" id="SSF89260">
    <property type="entry name" value="Collagen-binding domain"/>
    <property type="match status" value="1"/>
</dbReference>
<evidence type="ECO:0000313" key="9">
    <source>
        <dbReference type="Proteomes" id="UP000443582"/>
    </source>
</evidence>
<dbReference type="EMBL" id="QDKL01000002">
    <property type="protein sequence ID" value="RZF22032.1"/>
    <property type="molecule type" value="Genomic_DNA"/>
</dbReference>
<dbReference type="Gene3D" id="2.60.120.380">
    <property type="match status" value="1"/>
</dbReference>
<reference evidence="9" key="1">
    <citation type="journal article" date="2019" name="Int. J. Syst. Evol. Microbiol.">
        <title>Halobacteriovorax valvorus sp. nov., a novel prokaryotic predator isolated from coastal seawater of China.</title>
        <authorList>
            <person name="Chen M.-X."/>
        </authorList>
    </citation>
    <scope>NUCLEOTIDE SEQUENCE [LARGE SCALE GENOMIC DNA]</scope>
    <source>
        <strain evidence="9">BL9</strain>
    </source>
</reference>
<organism evidence="8 9">
    <name type="scientific">Halobacteriovorax vibrionivorans</name>
    <dbReference type="NCBI Taxonomy" id="2152716"/>
    <lineage>
        <taxon>Bacteria</taxon>
        <taxon>Pseudomonadati</taxon>
        <taxon>Bdellovibrionota</taxon>
        <taxon>Bacteriovoracia</taxon>
        <taxon>Bacteriovoracales</taxon>
        <taxon>Halobacteriovoraceae</taxon>
        <taxon>Halobacteriovorax</taxon>
    </lineage>
</organism>
<evidence type="ECO:0000313" key="8">
    <source>
        <dbReference type="EMBL" id="RZF22032.1"/>
    </source>
</evidence>
<keyword evidence="9" id="KW-1185">Reference proteome</keyword>
<dbReference type="PRINTS" id="PR00839">
    <property type="entry name" value="V8PROTEASE"/>
</dbReference>
<dbReference type="InterPro" id="IPR043504">
    <property type="entry name" value="Peptidase_S1_PA_chymotrypsin"/>
</dbReference>
<dbReference type="PANTHER" id="PTHR36234:SF5">
    <property type="entry name" value="LYSYL ENDOPEPTIDASE"/>
    <property type="match status" value="1"/>
</dbReference>
<dbReference type="SUPFAM" id="SSF50494">
    <property type="entry name" value="Trypsin-like serine proteases"/>
    <property type="match status" value="1"/>
</dbReference>
<dbReference type="InterPro" id="IPR008256">
    <property type="entry name" value="Peptidase_S1B"/>
</dbReference>
<feature type="chain" id="PRO_5044996143" description="Serine protease" evidence="6">
    <location>
        <begin position="22"/>
        <end position="382"/>
    </location>
</feature>
<dbReference type="GO" id="GO:0006508">
    <property type="term" value="P:proteolysis"/>
    <property type="evidence" value="ECO:0007669"/>
    <property type="project" value="UniProtKB-KW"/>
</dbReference>
<protein>
    <recommendedName>
        <fullName evidence="6">Serine protease</fullName>
        <ecNumber evidence="6">3.4.21.-</ecNumber>
    </recommendedName>
</protein>
<keyword evidence="3 6" id="KW-0732">Signal</keyword>
<evidence type="ECO:0000256" key="2">
    <source>
        <dbReference type="ARBA" id="ARBA00022670"/>
    </source>
</evidence>
<evidence type="ECO:0000256" key="3">
    <source>
        <dbReference type="ARBA" id="ARBA00022729"/>
    </source>
</evidence>
<dbReference type="RefSeq" id="WP_115362012.1">
    <property type="nucleotide sequence ID" value="NZ_QDKL01000002.1"/>
</dbReference>
<evidence type="ECO:0000256" key="4">
    <source>
        <dbReference type="ARBA" id="ARBA00022801"/>
    </source>
</evidence>
<evidence type="ECO:0000256" key="1">
    <source>
        <dbReference type="ARBA" id="ARBA00008764"/>
    </source>
</evidence>
<dbReference type="Pfam" id="PF13365">
    <property type="entry name" value="Trypsin_2"/>
    <property type="match status" value="1"/>
</dbReference>
<feature type="signal peptide" evidence="6">
    <location>
        <begin position="1"/>
        <end position="21"/>
    </location>
</feature>
<sequence length="382" mass="41624">MSVKGYMVFLVVMSTFLTVSCGDSVPAGNATSMTGSIIVGEVDWVEVTTFDSESEIRKNSKAVADVQFANGGRCTGFFVSDDVLMTNEHCIGSASDVVGMKVFMKHEKGVPESEYAEVKCNEFIGNDVTLDYALVKCEGSPGQRYGKVTLETTQAVEGDSIYIIQQNCDYYSDYNCNWNKKVSEGKVVGVETDVFYDADTLGGSSGSPVFNADSDKVFAIHHAGYGGGWTGRGIKNAAVPMSKIVPHMQANFPSVLADSGDSSDDGSTTPSQDNNTFETAAKLESGDSFKAEIESSQEMDFYKVEMKAGEVLDFEIKFSHAQGDLDFVVYKKVGGSFKVVSRKQSSTDDERVRLRVSTSKAYYIKVYGYRGATAEYEVKFKK</sequence>
<accession>A0ABY0IHC9</accession>
<proteinExistence type="inferred from homology"/>
<dbReference type="InterPro" id="IPR009003">
    <property type="entry name" value="Peptidase_S1_PA"/>
</dbReference>
<dbReference type="PANTHER" id="PTHR36234">
    <property type="entry name" value="LYSYL ENDOPEPTIDASE"/>
    <property type="match status" value="1"/>
</dbReference>
<evidence type="ECO:0000256" key="5">
    <source>
        <dbReference type="ARBA" id="ARBA00022825"/>
    </source>
</evidence>
<name>A0ABY0IHC9_9BACT</name>
<keyword evidence="2 6" id="KW-0645">Protease</keyword>
<gene>
    <name evidence="8" type="ORF">DAY19_10135</name>
</gene>
<feature type="compositionally biased region" description="Polar residues" evidence="7">
    <location>
        <begin position="268"/>
        <end position="277"/>
    </location>
</feature>
<evidence type="ECO:0000256" key="7">
    <source>
        <dbReference type="SAM" id="MobiDB-lite"/>
    </source>
</evidence>
<keyword evidence="5 6" id="KW-0720">Serine protease</keyword>
<keyword evidence="4 6" id="KW-0378">Hydrolase</keyword>
<dbReference type="PROSITE" id="PS51257">
    <property type="entry name" value="PROKAR_LIPOPROTEIN"/>
    <property type="match status" value="1"/>
</dbReference>
<feature type="region of interest" description="Disordered" evidence="7">
    <location>
        <begin position="255"/>
        <end position="277"/>
    </location>
</feature>
<dbReference type="EC" id="3.4.21.-" evidence="6"/>
<comment type="similarity">
    <text evidence="1 6">Belongs to the peptidase S1B family.</text>
</comment>
<comment type="caution">
    <text evidence="8">The sequence shown here is derived from an EMBL/GenBank/DDBJ whole genome shotgun (WGS) entry which is preliminary data.</text>
</comment>